<protein>
    <submittedName>
        <fullName evidence="2">VOC family protein</fullName>
    </submittedName>
</protein>
<comment type="caution">
    <text evidence="2">The sequence shown here is derived from an EMBL/GenBank/DDBJ whole genome shotgun (WGS) entry which is preliminary data.</text>
</comment>
<dbReference type="PANTHER" id="PTHR34109:SF1">
    <property type="entry name" value="VOC DOMAIN-CONTAINING PROTEIN"/>
    <property type="match status" value="1"/>
</dbReference>
<evidence type="ECO:0000313" key="2">
    <source>
        <dbReference type="EMBL" id="RFZ82876.1"/>
    </source>
</evidence>
<feature type="domain" description="VOC" evidence="1">
    <location>
        <begin position="16"/>
        <end position="140"/>
    </location>
</feature>
<dbReference type="Pfam" id="PF00903">
    <property type="entry name" value="Glyoxalase"/>
    <property type="match status" value="1"/>
</dbReference>
<dbReference type="InterPro" id="IPR037523">
    <property type="entry name" value="VOC_core"/>
</dbReference>
<dbReference type="Proteomes" id="UP000260823">
    <property type="component" value="Unassembled WGS sequence"/>
</dbReference>
<dbReference type="CDD" id="cd07246">
    <property type="entry name" value="VOC_like"/>
    <property type="match status" value="1"/>
</dbReference>
<dbReference type="RefSeq" id="WP_117383329.1">
    <property type="nucleotide sequence ID" value="NZ_QWDE01000002.1"/>
</dbReference>
<dbReference type="AlphaFoldDB" id="A0A3E2NPE5"/>
<gene>
    <name evidence="2" type="ORF">DYU05_11990</name>
</gene>
<evidence type="ECO:0000313" key="3">
    <source>
        <dbReference type="Proteomes" id="UP000260823"/>
    </source>
</evidence>
<dbReference type="InterPro" id="IPR029068">
    <property type="entry name" value="Glyas_Bleomycin-R_OHBP_Dase"/>
</dbReference>
<dbReference type="Gene3D" id="3.10.180.10">
    <property type="entry name" value="2,3-Dihydroxybiphenyl 1,2-Dioxygenase, domain 1"/>
    <property type="match status" value="1"/>
</dbReference>
<sequence>MNVEVFERPTNYVTKKMKFAPVLTIPNGVTDVSFYEKAFGAFELRRFGNDDGSVHVAEFQLDEDTLFHLHESTNRSSQSPSSAGTTTVTIGLFVDDVDAFMEKAKAAGAVVVSPAQDYDYGYRQGNVVDPFGHNWQIQKAI</sequence>
<organism evidence="2 3">
    <name type="scientific">Mucilaginibacter terrenus</name>
    <dbReference type="NCBI Taxonomy" id="2482727"/>
    <lineage>
        <taxon>Bacteria</taxon>
        <taxon>Pseudomonadati</taxon>
        <taxon>Bacteroidota</taxon>
        <taxon>Sphingobacteriia</taxon>
        <taxon>Sphingobacteriales</taxon>
        <taxon>Sphingobacteriaceae</taxon>
        <taxon>Mucilaginibacter</taxon>
    </lineage>
</organism>
<reference evidence="2 3" key="1">
    <citation type="submission" date="2018-08" db="EMBL/GenBank/DDBJ databases">
        <title>Mucilaginibacter terrae sp. nov., isolated from manganese diggings.</title>
        <authorList>
            <person name="Huang Y."/>
            <person name="Zhou Z."/>
        </authorList>
    </citation>
    <scope>NUCLEOTIDE SEQUENCE [LARGE SCALE GENOMIC DNA]</scope>
    <source>
        <strain evidence="2 3">ZH6</strain>
    </source>
</reference>
<dbReference type="InterPro" id="IPR004360">
    <property type="entry name" value="Glyas_Fos-R_dOase_dom"/>
</dbReference>
<evidence type="ECO:0000259" key="1">
    <source>
        <dbReference type="PROSITE" id="PS51819"/>
    </source>
</evidence>
<name>A0A3E2NPE5_9SPHI</name>
<dbReference type="PROSITE" id="PS51819">
    <property type="entry name" value="VOC"/>
    <property type="match status" value="1"/>
</dbReference>
<dbReference type="SUPFAM" id="SSF54593">
    <property type="entry name" value="Glyoxalase/Bleomycin resistance protein/Dihydroxybiphenyl dioxygenase"/>
    <property type="match status" value="1"/>
</dbReference>
<dbReference type="EMBL" id="QWDE01000002">
    <property type="protein sequence ID" value="RFZ82876.1"/>
    <property type="molecule type" value="Genomic_DNA"/>
</dbReference>
<keyword evidence="3" id="KW-1185">Reference proteome</keyword>
<accession>A0A3E2NPE5</accession>
<dbReference type="PANTHER" id="PTHR34109">
    <property type="entry name" value="BNAUNNG04460D PROTEIN-RELATED"/>
    <property type="match status" value="1"/>
</dbReference>
<dbReference type="OrthoDB" id="9795306at2"/>
<proteinExistence type="predicted"/>